<name>A0A7V2SL83_9BACT</name>
<proteinExistence type="predicted"/>
<dbReference type="InterPro" id="IPR011063">
    <property type="entry name" value="TilS/TtcA_N"/>
</dbReference>
<dbReference type="Proteomes" id="UP000885722">
    <property type="component" value="Unassembled WGS sequence"/>
</dbReference>
<evidence type="ECO:0000259" key="1">
    <source>
        <dbReference type="Pfam" id="PF01171"/>
    </source>
</evidence>
<dbReference type="EMBL" id="DRNO01000114">
    <property type="protein sequence ID" value="HFC03560.1"/>
    <property type="molecule type" value="Genomic_DNA"/>
</dbReference>
<evidence type="ECO:0000313" key="2">
    <source>
        <dbReference type="EMBL" id="HFC03560.1"/>
    </source>
</evidence>
<dbReference type="Gene3D" id="3.40.50.620">
    <property type="entry name" value="HUPs"/>
    <property type="match status" value="1"/>
</dbReference>
<dbReference type="InterPro" id="IPR014729">
    <property type="entry name" value="Rossmann-like_a/b/a_fold"/>
</dbReference>
<protein>
    <recommendedName>
        <fullName evidence="1">tRNA(Ile)-lysidine/2-thiocytidine synthase N-terminal domain-containing protein</fullName>
    </recommendedName>
</protein>
<dbReference type="Pfam" id="PF01171">
    <property type="entry name" value="ATP_bind_3"/>
    <property type="match status" value="1"/>
</dbReference>
<dbReference type="AlphaFoldDB" id="A0A7V2SL83"/>
<dbReference type="SUPFAM" id="SSF52402">
    <property type="entry name" value="Adenine nucleotide alpha hydrolases-like"/>
    <property type="match status" value="1"/>
</dbReference>
<accession>A0A7V2SL83</accession>
<comment type="caution">
    <text evidence="2">The sequence shown here is derived from an EMBL/GenBank/DDBJ whole genome shotgun (WGS) entry which is preliminary data.</text>
</comment>
<feature type="non-terminal residue" evidence="2">
    <location>
        <position position="74"/>
    </location>
</feature>
<sequence>MNTIHRFLIPHSSFLIQGKCLLAFSYGLDSTALYHLLRESEIDFDIALVYYGMRAEADEEEKTARELAARDGRR</sequence>
<reference evidence="2" key="1">
    <citation type="journal article" date="2020" name="mSystems">
        <title>Genome- and Community-Level Interaction Insights into Carbon Utilization and Element Cycling Functions of Hydrothermarchaeota in Hydrothermal Sediment.</title>
        <authorList>
            <person name="Zhou Z."/>
            <person name="Liu Y."/>
            <person name="Xu W."/>
            <person name="Pan J."/>
            <person name="Luo Z.H."/>
            <person name="Li M."/>
        </authorList>
    </citation>
    <scope>NUCLEOTIDE SEQUENCE [LARGE SCALE GENOMIC DNA]</scope>
    <source>
        <strain evidence="2">HyVt-513</strain>
    </source>
</reference>
<feature type="domain" description="tRNA(Ile)-lysidine/2-thiocytidine synthase N-terminal" evidence="1">
    <location>
        <begin position="20"/>
        <end position="70"/>
    </location>
</feature>
<gene>
    <name evidence="2" type="ORF">ENJ74_01685</name>
</gene>
<organism evidence="2">
    <name type="scientific">Nitratifractor salsuginis</name>
    <dbReference type="NCBI Taxonomy" id="269261"/>
    <lineage>
        <taxon>Bacteria</taxon>
        <taxon>Pseudomonadati</taxon>
        <taxon>Campylobacterota</taxon>
        <taxon>Epsilonproteobacteria</taxon>
        <taxon>Campylobacterales</taxon>
        <taxon>Sulfurovaceae</taxon>
        <taxon>Nitratifractor</taxon>
    </lineage>
</organism>